<feature type="region of interest" description="Disordered" evidence="1">
    <location>
        <begin position="333"/>
        <end position="368"/>
    </location>
</feature>
<gene>
    <name evidence="2" type="ORF">VOLCADRAFT_105383</name>
</gene>
<dbReference type="Proteomes" id="UP000001058">
    <property type="component" value="Unassembled WGS sequence"/>
</dbReference>
<keyword evidence="3" id="KW-1185">Reference proteome</keyword>
<evidence type="ECO:0000313" key="2">
    <source>
        <dbReference type="EMBL" id="EFJ46632.1"/>
    </source>
</evidence>
<accession>D8U0H0</accession>
<protein>
    <submittedName>
        <fullName evidence="2">Uncharacterized protein</fullName>
    </submittedName>
</protein>
<dbReference type="AlphaFoldDB" id="D8U0H0"/>
<dbReference type="RefSeq" id="XP_002952161.1">
    <property type="nucleotide sequence ID" value="XM_002952115.1"/>
</dbReference>
<evidence type="ECO:0000256" key="1">
    <source>
        <dbReference type="SAM" id="MobiDB-lite"/>
    </source>
</evidence>
<organism evidence="3">
    <name type="scientific">Volvox carteri f. nagariensis</name>
    <dbReference type="NCBI Taxonomy" id="3068"/>
    <lineage>
        <taxon>Eukaryota</taxon>
        <taxon>Viridiplantae</taxon>
        <taxon>Chlorophyta</taxon>
        <taxon>core chlorophytes</taxon>
        <taxon>Chlorophyceae</taxon>
        <taxon>CS clade</taxon>
        <taxon>Chlamydomonadales</taxon>
        <taxon>Volvocaceae</taxon>
        <taxon>Volvox</taxon>
    </lineage>
</organism>
<reference evidence="2 3" key="1">
    <citation type="journal article" date="2010" name="Science">
        <title>Genomic analysis of organismal complexity in the multicellular green alga Volvox carteri.</title>
        <authorList>
            <person name="Prochnik S.E."/>
            <person name="Umen J."/>
            <person name="Nedelcu A.M."/>
            <person name="Hallmann A."/>
            <person name="Miller S.M."/>
            <person name="Nishii I."/>
            <person name="Ferris P."/>
            <person name="Kuo A."/>
            <person name="Mitros T."/>
            <person name="Fritz-Laylin L.K."/>
            <person name="Hellsten U."/>
            <person name="Chapman J."/>
            <person name="Simakov O."/>
            <person name="Rensing S.A."/>
            <person name="Terry A."/>
            <person name="Pangilinan J."/>
            <person name="Kapitonov V."/>
            <person name="Jurka J."/>
            <person name="Salamov A."/>
            <person name="Shapiro H."/>
            <person name="Schmutz J."/>
            <person name="Grimwood J."/>
            <person name="Lindquist E."/>
            <person name="Lucas S."/>
            <person name="Grigoriev I.V."/>
            <person name="Schmitt R."/>
            <person name="Kirk D."/>
            <person name="Rokhsar D.S."/>
        </authorList>
    </citation>
    <scope>NUCLEOTIDE SEQUENCE [LARGE SCALE GENOMIC DNA]</scope>
    <source>
        <strain evidence="3">f. Nagariensis / Eve</strain>
    </source>
</reference>
<evidence type="ECO:0000313" key="3">
    <source>
        <dbReference type="Proteomes" id="UP000001058"/>
    </source>
</evidence>
<dbReference type="KEGG" id="vcn:VOLCADRAFT_105383"/>
<proteinExistence type="predicted"/>
<dbReference type="EMBL" id="GL378349">
    <property type="protein sequence ID" value="EFJ46632.1"/>
    <property type="molecule type" value="Genomic_DNA"/>
</dbReference>
<name>D8U0H0_VOLCA</name>
<dbReference type="InParanoid" id="D8U0H0"/>
<dbReference type="GeneID" id="9628499"/>
<dbReference type="OrthoDB" id="10484944at2759"/>
<dbReference type="STRING" id="3068.D8U0H0"/>
<sequence length="476" mass="51603">MEAILADPRFEDFINRLIDQRVPQRITSALVPQLRCLANQLFLQCEATYSGASSRGFTLPPSPVAPMISAWPESKERWLGLCQRFPGLGGTFATFDQNCRELRLNRNEEQHVEAVEDVLQTLHLLAPDYDQQRLQEIDPFLHAVVSSADEIVAQFLAAPRLLKLAQVTLQICKDRLDYHPVETWMWQKPKNREKVNLFISMALQEVPALREVALCNDLSDFAASADAVFEKARDFGPTKLSYPLDELQGRIHRCLDLGILQSVQAQHPFAPGRRVRGAAIFFLSVAKKWTMVLEGIEVTPRVTIPSNGARCLKHPHPCRALLLSGRDDEGALADSSGCTAAGGGAEVAQEDPFEVPPGVGPEGGPLAPVPRIRLGPRRFVVIVEAPRAVHPSGVQHLTATAAAASSSALSASTTSGGCGGGGARDSSPGGRLGLVPEQLVVEALARRPHLLRRCDLAATAADAALSAVFMCIYVCL</sequence>